<protein>
    <submittedName>
        <fullName evidence="3">Serpin family protein</fullName>
    </submittedName>
</protein>
<evidence type="ECO:0000313" key="4">
    <source>
        <dbReference type="Proteomes" id="UP000664382"/>
    </source>
</evidence>
<dbReference type="GO" id="GO:0004867">
    <property type="term" value="F:serine-type endopeptidase inhibitor activity"/>
    <property type="evidence" value="ECO:0007669"/>
    <property type="project" value="InterPro"/>
</dbReference>
<dbReference type="RefSeq" id="WP_208095895.1">
    <property type="nucleotide sequence ID" value="NZ_JAGDYM010000004.1"/>
</dbReference>
<gene>
    <name evidence="3" type="ORF">J4H92_03220</name>
</gene>
<dbReference type="InterPro" id="IPR042178">
    <property type="entry name" value="Serpin_sf_1"/>
</dbReference>
<sequence>MTHTNGARRQTPPISAAGRRPIRSLAGLALPLALLAGCAAPATTPVAGKEGTVRAENASMRTVGLDDAGALDAVVAATGALGLTVLGAAPDEGNAVVSPASLATALAMLGEGARGESLDELERALGASGEERRDAFAALQRSVLELDGDPFDATADELPERPILHLANNVVVHNGEGFEVLPEYLAALADGFDAGVQYADLTSDAGKAVLSEWVNEHTGGLIEESAIRTHADLRVVLQDAILFAARWQTPFDAGSSYRRPFTLPSGERVEVDTMHASGGEGGVFAHAELGGGWVAVRLPYQEGAHSDLLLPPKGTDPAAATPALLAEAAEQLDAAKPVPLALSLPKIDIEAETPLDLIESGALEQAGVSAVVCGSGRSDLSGIAGGSTRLCLDQAVQQAVLRVDEAGTVAAAATEVGISTFSAQAAPAAVHFDRPFLLTITHSESGWPLFQAAIRDPR</sequence>
<evidence type="ECO:0000313" key="3">
    <source>
        <dbReference type="EMBL" id="MBO1900958.1"/>
    </source>
</evidence>
<dbReference type="Gene3D" id="2.30.39.10">
    <property type="entry name" value="Alpha-1-antitrypsin, domain 1"/>
    <property type="match status" value="1"/>
</dbReference>
<reference evidence="3" key="1">
    <citation type="submission" date="2021-03" db="EMBL/GenBank/DDBJ databases">
        <title>Leucobacter chromiisoli sp. nov., isolated from chromium-containing soil of chemical plant.</title>
        <authorList>
            <person name="Xu Z."/>
        </authorList>
    </citation>
    <scope>NUCLEOTIDE SEQUENCE</scope>
    <source>
        <strain evidence="3">S27</strain>
    </source>
</reference>
<feature type="domain" description="Serpin" evidence="2">
    <location>
        <begin position="83"/>
        <end position="457"/>
    </location>
</feature>
<dbReference type="Proteomes" id="UP000664382">
    <property type="component" value="Unassembled WGS sequence"/>
</dbReference>
<comment type="caution">
    <text evidence="3">The sequence shown here is derived from an EMBL/GenBank/DDBJ whole genome shotgun (WGS) entry which is preliminary data.</text>
</comment>
<proteinExistence type="inferred from homology"/>
<dbReference type="InterPro" id="IPR023796">
    <property type="entry name" value="Serpin_dom"/>
</dbReference>
<evidence type="ECO:0000256" key="1">
    <source>
        <dbReference type="RuleBase" id="RU000411"/>
    </source>
</evidence>
<comment type="similarity">
    <text evidence="1">Belongs to the serpin family.</text>
</comment>
<dbReference type="Gene3D" id="3.30.497.10">
    <property type="entry name" value="Antithrombin, subunit I, domain 2"/>
    <property type="match status" value="1"/>
</dbReference>
<dbReference type="InterPro" id="IPR036186">
    <property type="entry name" value="Serpin_sf"/>
</dbReference>
<dbReference type="GO" id="GO:0005615">
    <property type="term" value="C:extracellular space"/>
    <property type="evidence" value="ECO:0007669"/>
    <property type="project" value="InterPro"/>
</dbReference>
<dbReference type="PANTHER" id="PTHR11461">
    <property type="entry name" value="SERINE PROTEASE INHIBITOR, SERPIN"/>
    <property type="match status" value="1"/>
</dbReference>
<dbReference type="SMART" id="SM00093">
    <property type="entry name" value="SERPIN"/>
    <property type="match status" value="1"/>
</dbReference>
<dbReference type="PROSITE" id="PS00284">
    <property type="entry name" value="SERPIN"/>
    <property type="match status" value="1"/>
</dbReference>
<accession>A0A939SB17</accession>
<keyword evidence="4" id="KW-1185">Reference proteome</keyword>
<dbReference type="InterPro" id="IPR000215">
    <property type="entry name" value="Serpin_fam"/>
</dbReference>
<dbReference type="SUPFAM" id="SSF56574">
    <property type="entry name" value="Serpins"/>
    <property type="match status" value="1"/>
</dbReference>
<dbReference type="InterPro" id="IPR042185">
    <property type="entry name" value="Serpin_sf_2"/>
</dbReference>
<evidence type="ECO:0000259" key="2">
    <source>
        <dbReference type="SMART" id="SM00093"/>
    </source>
</evidence>
<organism evidence="3 4">
    <name type="scientific">Leucobacter weissii</name>
    <dbReference type="NCBI Taxonomy" id="1983706"/>
    <lineage>
        <taxon>Bacteria</taxon>
        <taxon>Bacillati</taxon>
        <taxon>Actinomycetota</taxon>
        <taxon>Actinomycetes</taxon>
        <taxon>Micrococcales</taxon>
        <taxon>Microbacteriaceae</taxon>
        <taxon>Leucobacter</taxon>
    </lineage>
</organism>
<dbReference type="InterPro" id="IPR023795">
    <property type="entry name" value="Serpin_CS"/>
</dbReference>
<dbReference type="AlphaFoldDB" id="A0A939SB17"/>
<dbReference type="PANTHER" id="PTHR11461:SF211">
    <property type="entry name" value="GH10112P-RELATED"/>
    <property type="match status" value="1"/>
</dbReference>
<name>A0A939SB17_9MICO</name>
<dbReference type="Pfam" id="PF00079">
    <property type="entry name" value="Serpin"/>
    <property type="match status" value="1"/>
</dbReference>
<dbReference type="EMBL" id="JAGDYM010000004">
    <property type="protein sequence ID" value="MBO1900958.1"/>
    <property type="molecule type" value="Genomic_DNA"/>
</dbReference>